<dbReference type="Proteomes" id="UP000001593">
    <property type="component" value="Unassembled WGS sequence"/>
</dbReference>
<dbReference type="PANTHER" id="PTHR16263">
    <property type="entry name" value="TETRATRICOPEPTIDE REPEAT PROTEIN 38"/>
    <property type="match status" value="1"/>
</dbReference>
<dbReference type="CDD" id="cd05804">
    <property type="entry name" value="StaR_like"/>
    <property type="match status" value="1"/>
</dbReference>
<sequence length="463" mass="52437">MSYLHSHWRDLKAWEDEGLPFTTPSNEAVKMYDAAVSQMVGHYVDPVLESPQKALDLMLEADPDFVMGQVLSLNLALWGKNSPAIQEKVDKLMELACRTSITPREKLHVEAVKELSLGNPVKACLIWDDILTTYPTDMMAIKISQETFFFTGLQKEMRDSVARVLPRWKPSIPLYPYLFGMLAFGLEETNFYHEAEKQALRGLELAPTDCWATHARAHVLEMTGRQDEGIAFMSKTLNDWVKGDGMAGHNFWHWALYHIEKGEYDAAWDIYDSQLAQRCKTPGSTLDLTDASSFLYRMEVEGQNVGDRWVDLLPFWAPHVDDHNMIFNDAHMLMCTLGAKDEEMTLKLMKSLQEYVSEGSSHNCTLSREVGVTLCEALVLADKGDFPGAVELLKPIRYRLIAIGGSHAQRDVFNLLLIHAALQSSRNEHKLLARSLLAERKALKENAPMTDRLMARAKAQYLS</sequence>
<dbReference type="eggNOG" id="KOG2610">
    <property type="taxonomic scope" value="Eukaryota"/>
</dbReference>
<dbReference type="InterPro" id="IPR033891">
    <property type="entry name" value="TTC38"/>
</dbReference>
<dbReference type="OrthoDB" id="1427555at2759"/>
<evidence type="ECO:0000313" key="6">
    <source>
        <dbReference type="Proteomes" id="UP000001593"/>
    </source>
</evidence>
<dbReference type="InterPro" id="IPR011990">
    <property type="entry name" value="TPR-like_helical_dom_sf"/>
</dbReference>
<evidence type="ECO:0000313" key="5">
    <source>
        <dbReference type="EMBL" id="EDO49617.1"/>
    </source>
</evidence>
<gene>
    <name evidence="5" type="ORF">NEMVEDRAFT_v1g157950</name>
</gene>
<accession>A7RFK6</accession>
<dbReference type="EMBL" id="DS469508">
    <property type="protein sequence ID" value="EDO49617.1"/>
    <property type="molecule type" value="Genomic_DNA"/>
</dbReference>
<evidence type="ECO:0000256" key="2">
    <source>
        <dbReference type="ARBA" id="ARBA00019992"/>
    </source>
</evidence>
<keyword evidence="3" id="KW-0677">Repeat</keyword>
<dbReference type="HOGENOM" id="CLU_029972_1_2_1"/>
<name>A7RFK6_NEMVE</name>
<evidence type="ECO:0000256" key="1">
    <source>
        <dbReference type="ARBA" id="ARBA00005857"/>
    </source>
</evidence>
<dbReference type="PhylomeDB" id="A7RFK6"/>
<dbReference type="PANTHER" id="PTHR16263:SF4">
    <property type="entry name" value="TETRATRICOPEPTIDE REPEAT PROTEIN 38"/>
    <property type="match status" value="1"/>
</dbReference>
<reference evidence="5 6" key="1">
    <citation type="journal article" date="2007" name="Science">
        <title>Sea anemone genome reveals ancestral eumetazoan gene repertoire and genomic organization.</title>
        <authorList>
            <person name="Putnam N.H."/>
            <person name="Srivastava M."/>
            <person name="Hellsten U."/>
            <person name="Dirks B."/>
            <person name="Chapman J."/>
            <person name="Salamov A."/>
            <person name="Terry A."/>
            <person name="Shapiro H."/>
            <person name="Lindquist E."/>
            <person name="Kapitonov V.V."/>
            <person name="Jurka J."/>
            <person name="Genikhovich G."/>
            <person name="Grigoriev I.V."/>
            <person name="Lucas S.M."/>
            <person name="Steele R.E."/>
            <person name="Finnerty J.R."/>
            <person name="Technau U."/>
            <person name="Martindale M.Q."/>
            <person name="Rokhsar D.S."/>
        </authorList>
    </citation>
    <scope>NUCLEOTIDE SEQUENCE [LARGE SCALE GENOMIC DNA]</scope>
    <source>
        <strain evidence="6">CH2 X CH6</strain>
    </source>
</reference>
<organism evidence="5 6">
    <name type="scientific">Nematostella vectensis</name>
    <name type="common">Starlet sea anemone</name>
    <dbReference type="NCBI Taxonomy" id="45351"/>
    <lineage>
        <taxon>Eukaryota</taxon>
        <taxon>Metazoa</taxon>
        <taxon>Cnidaria</taxon>
        <taxon>Anthozoa</taxon>
        <taxon>Hexacorallia</taxon>
        <taxon>Actiniaria</taxon>
        <taxon>Edwardsiidae</taxon>
        <taxon>Nematostella</taxon>
    </lineage>
</organism>
<evidence type="ECO:0000256" key="3">
    <source>
        <dbReference type="ARBA" id="ARBA00022737"/>
    </source>
</evidence>
<keyword evidence="6" id="KW-1185">Reference proteome</keyword>
<protein>
    <recommendedName>
        <fullName evidence="2">Tetratricopeptide repeat protein 38</fullName>
    </recommendedName>
</protein>
<dbReference type="SUPFAM" id="SSF48452">
    <property type="entry name" value="TPR-like"/>
    <property type="match status" value="1"/>
</dbReference>
<keyword evidence="4" id="KW-0802">TPR repeat</keyword>
<dbReference type="KEGG" id="nve:5521916"/>
<dbReference type="InParanoid" id="A7RFK6"/>
<evidence type="ECO:0000256" key="4">
    <source>
        <dbReference type="ARBA" id="ARBA00022803"/>
    </source>
</evidence>
<dbReference type="AlphaFoldDB" id="A7RFK6"/>
<proteinExistence type="inferred from homology"/>
<dbReference type="Gene3D" id="1.25.40.10">
    <property type="entry name" value="Tetratricopeptide repeat domain"/>
    <property type="match status" value="1"/>
</dbReference>
<comment type="similarity">
    <text evidence="1">Belongs to the TTC38 family.</text>
</comment>
<dbReference type="OMA" id="CATELYA"/>